<dbReference type="GeneTree" id="ENSGT01050000244855"/>
<dbReference type="AlphaFoldDB" id="K7EYY3"/>
<dbReference type="CDD" id="cd00303">
    <property type="entry name" value="retropepsin_like"/>
    <property type="match status" value="1"/>
</dbReference>
<dbReference type="eggNOG" id="KOG0017">
    <property type="taxonomic scope" value="Eukaryota"/>
</dbReference>
<dbReference type="InterPro" id="IPR050951">
    <property type="entry name" value="Retrovirus_Pol_polyprotein"/>
</dbReference>
<dbReference type="Pfam" id="PF00665">
    <property type="entry name" value="rve"/>
    <property type="match status" value="1"/>
</dbReference>
<dbReference type="Pfam" id="PF17921">
    <property type="entry name" value="Integrase_H2C2"/>
    <property type="match status" value="1"/>
</dbReference>
<dbReference type="Proteomes" id="UP000007267">
    <property type="component" value="Unassembled WGS sequence"/>
</dbReference>
<accession>K7EYY3</accession>
<dbReference type="InterPro" id="IPR036397">
    <property type="entry name" value="RNaseH_sf"/>
</dbReference>
<dbReference type="Ensembl" id="ENSPSIT00000000995.1">
    <property type="protein sequence ID" value="ENSPSIP00000000993.1"/>
    <property type="gene ID" value="ENSPSIG00000000995.1"/>
</dbReference>
<dbReference type="InterPro" id="IPR001584">
    <property type="entry name" value="Integrase_cat-core"/>
</dbReference>
<evidence type="ECO:0000259" key="3">
    <source>
        <dbReference type="PROSITE" id="PS50994"/>
    </source>
</evidence>
<evidence type="ECO:0000256" key="1">
    <source>
        <dbReference type="ARBA" id="ARBA00039658"/>
    </source>
</evidence>
<dbReference type="PANTHER" id="PTHR37984">
    <property type="entry name" value="PROTEIN CBG26694"/>
    <property type="match status" value="1"/>
</dbReference>
<feature type="region of interest" description="Disordered" evidence="2">
    <location>
        <begin position="98"/>
        <end position="142"/>
    </location>
</feature>
<sequence>MVVRLRVEGNPTVALVDSGGSQTLVRADLISEPEPAGGPIRLLCVHGDVRAYPTAWVQLDDGQEVGVYSVGLVPTLAYPVILGRDWRGLGRVLREWGQQSVPGQGTPPHDLEEATQGKSLRGEERPNPGTATGLPSNRGDHPAWEEEVETLEVEGDFMREQREDQTLSRAWEQVQDPGEGTSQDPRKPQGPRFCVKADRLYRVVREPQTGEDIWQLLVPHRFRNAVLRLAHRLPWAGHLGREKTLQRIGMRFFWPGIHHAVRAFCESCPECQLTSRKGVPKAPLVALPVIGVPFERIGLDLVGPLEKASSGCQYIMVVVDYATRYPEAVPLRNTTARTLAEELFKLFARVGIPKEILTDQGTNVSSRLMAELSRLLNIHPLRTTVYHPQTDGLVERFNQTLKTMLRKFVAEDPRHWDKLLPALLFAIREVPQASTGFSPFELLYGRQPRGILDLLRESWEEQESRVQGTVPYILQLRERLRKVGEFARANLLQAQEAQARYYNRGAKLRSFEPGDHVLVLLPSRESKLLARWQGPFEVVRRIGTVDYEVRLPGRRREVRLYHINLLKEWKTAEGLLVTPYPPEPELGPAVED</sequence>
<reference evidence="4" key="4">
    <citation type="submission" date="2025-09" db="UniProtKB">
        <authorList>
            <consortium name="Ensembl"/>
        </authorList>
    </citation>
    <scope>IDENTIFICATION</scope>
</reference>
<organism evidence="4 5">
    <name type="scientific">Pelodiscus sinensis</name>
    <name type="common">Chinese softshell turtle</name>
    <name type="synonym">Trionyx sinensis</name>
    <dbReference type="NCBI Taxonomy" id="13735"/>
    <lineage>
        <taxon>Eukaryota</taxon>
        <taxon>Metazoa</taxon>
        <taxon>Chordata</taxon>
        <taxon>Craniata</taxon>
        <taxon>Vertebrata</taxon>
        <taxon>Euteleostomi</taxon>
        <taxon>Archelosauria</taxon>
        <taxon>Testudinata</taxon>
        <taxon>Testudines</taxon>
        <taxon>Cryptodira</taxon>
        <taxon>Trionychia</taxon>
        <taxon>Trionychidae</taxon>
        <taxon>Pelodiscus</taxon>
    </lineage>
</organism>
<keyword evidence="5" id="KW-1185">Reference proteome</keyword>
<dbReference type="SUPFAM" id="SSF50630">
    <property type="entry name" value="Acid proteases"/>
    <property type="match status" value="1"/>
</dbReference>
<protein>
    <recommendedName>
        <fullName evidence="1">Gypsy retrotransposon integrase-like protein 1</fullName>
    </recommendedName>
</protein>
<dbReference type="InterPro" id="IPR012337">
    <property type="entry name" value="RNaseH-like_sf"/>
</dbReference>
<name>K7EYY3_PELSI</name>
<dbReference type="FunFam" id="3.30.420.10:FF:000032">
    <property type="entry name" value="Retrovirus-related Pol polyprotein from transposon 297-like Protein"/>
    <property type="match status" value="1"/>
</dbReference>
<dbReference type="FunFam" id="1.10.340.70:FF:000001">
    <property type="entry name" value="Retrovirus-related Pol polyprotein from transposon gypsy-like Protein"/>
    <property type="match status" value="1"/>
</dbReference>
<evidence type="ECO:0000256" key="2">
    <source>
        <dbReference type="SAM" id="MobiDB-lite"/>
    </source>
</evidence>
<dbReference type="GO" id="GO:0003676">
    <property type="term" value="F:nucleic acid binding"/>
    <property type="evidence" value="ECO:0007669"/>
    <property type="project" value="InterPro"/>
</dbReference>
<dbReference type="PROSITE" id="PS50994">
    <property type="entry name" value="INTEGRASE"/>
    <property type="match status" value="1"/>
</dbReference>
<evidence type="ECO:0000313" key="5">
    <source>
        <dbReference type="Proteomes" id="UP000007267"/>
    </source>
</evidence>
<feature type="region of interest" description="Disordered" evidence="2">
    <location>
        <begin position="162"/>
        <end position="191"/>
    </location>
</feature>
<dbReference type="InterPro" id="IPR041588">
    <property type="entry name" value="Integrase_H2C2"/>
</dbReference>
<dbReference type="GO" id="GO:0015074">
    <property type="term" value="P:DNA integration"/>
    <property type="evidence" value="ECO:0007669"/>
    <property type="project" value="InterPro"/>
</dbReference>
<dbReference type="InterPro" id="IPR021109">
    <property type="entry name" value="Peptidase_aspartic_dom_sf"/>
</dbReference>
<dbReference type="Pfam" id="PF22938">
    <property type="entry name" value="Integrase_p58_C"/>
    <property type="match status" value="1"/>
</dbReference>
<reference evidence="5" key="2">
    <citation type="journal article" date="2013" name="Nat. Genet.">
        <title>The draft genomes of soft-shell turtle and green sea turtle yield insights into the development and evolution of the turtle-specific body plan.</title>
        <authorList>
            <person name="Wang Z."/>
            <person name="Pascual-Anaya J."/>
            <person name="Zadissa A."/>
            <person name="Li W."/>
            <person name="Niimura Y."/>
            <person name="Huang Z."/>
            <person name="Li C."/>
            <person name="White S."/>
            <person name="Xiong Z."/>
            <person name="Fang D."/>
            <person name="Wang B."/>
            <person name="Ming Y."/>
            <person name="Chen Y."/>
            <person name="Zheng Y."/>
            <person name="Kuraku S."/>
            <person name="Pignatelli M."/>
            <person name="Herrero J."/>
            <person name="Beal K."/>
            <person name="Nozawa M."/>
            <person name="Li Q."/>
            <person name="Wang J."/>
            <person name="Zhang H."/>
            <person name="Yu L."/>
            <person name="Shigenobu S."/>
            <person name="Wang J."/>
            <person name="Liu J."/>
            <person name="Flicek P."/>
            <person name="Searle S."/>
            <person name="Wang J."/>
            <person name="Kuratani S."/>
            <person name="Yin Y."/>
            <person name="Aken B."/>
            <person name="Zhang G."/>
            <person name="Irie N."/>
        </authorList>
    </citation>
    <scope>NUCLEOTIDE SEQUENCE [LARGE SCALE GENOMIC DNA]</scope>
    <source>
        <strain evidence="5">Daiwa-1</strain>
    </source>
</reference>
<evidence type="ECO:0000313" key="4">
    <source>
        <dbReference type="Ensembl" id="ENSPSIP00000000993.1"/>
    </source>
</evidence>
<dbReference type="InterPro" id="IPR054465">
    <property type="entry name" value="Integrase_p58-like_C"/>
</dbReference>
<dbReference type="SUPFAM" id="SSF53098">
    <property type="entry name" value="Ribonuclease H-like"/>
    <property type="match status" value="1"/>
</dbReference>
<dbReference type="STRING" id="13735.ENSPSIP00000000993"/>
<dbReference type="OMA" id="RESWEEQ"/>
<reference evidence="4" key="3">
    <citation type="submission" date="2025-08" db="UniProtKB">
        <authorList>
            <consortium name="Ensembl"/>
        </authorList>
    </citation>
    <scope>IDENTIFICATION</scope>
</reference>
<dbReference type="Gene3D" id="3.30.420.10">
    <property type="entry name" value="Ribonuclease H-like superfamily/Ribonuclease H"/>
    <property type="match status" value="1"/>
</dbReference>
<dbReference type="HOGENOM" id="CLU_377323_0_0_1"/>
<dbReference type="PANTHER" id="PTHR37984:SF15">
    <property type="entry name" value="INTEGRASE CATALYTIC DOMAIN-CONTAINING PROTEIN"/>
    <property type="match status" value="1"/>
</dbReference>
<dbReference type="EMBL" id="AGCU01109981">
    <property type="status" value="NOT_ANNOTATED_CDS"/>
    <property type="molecule type" value="Genomic_DNA"/>
</dbReference>
<dbReference type="Gene3D" id="1.10.340.70">
    <property type="match status" value="1"/>
</dbReference>
<reference evidence="5" key="1">
    <citation type="submission" date="2011-10" db="EMBL/GenBank/DDBJ databases">
        <authorList>
            <consortium name="Soft-shell Turtle Genome Consortium"/>
        </authorList>
    </citation>
    <scope>NUCLEOTIDE SEQUENCE [LARGE SCALE GENOMIC DNA]</scope>
    <source>
        <strain evidence="5">Daiwa-1</strain>
    </source>
</reference>
<proteinExistence type="predicted"/>
<feature type="domain" description="Integrase catalytic" evidence="3">
    <location>
        <begin position="289"/>
        <end position="447"/>
    </location>
</feature>